<comment type="caution">
    <text evidence="3">The sequence shown here is derived from an EMBL/GenBank/DDBJ whole genome shotgun (WGS) entry which is preliminary data.</text>
</comment>
<dbReference type="Gene3D" id="3.80.10.10">
    <property type="entry name" value="Ribonuclease Inhibitor"/>
    <property type="match status" value="1"/>
</dbReference>
<evidence type="ECO:0000256" key="1">
    <source>
        <dbReference type="SAM" id="MobiDB-lite"/>
    </source>
</evidence>
<dbReference type="Proteomes" id="UP001590950">
    <property type="component" value="Unassembled WGS sequence"/>
</dbReference>
<accession>A0ABR3ZVP6</accession>
<dbReference type="InterPro" id="IPR001810">
    <property type="entry name" value="F-box_dom"/>
</dbReference>
<dbReference type="PROSITE" id="PS50181">
    <property type="entry name" value="FBOX"/>
    <property type="match status" value="1"/>
</dbReference>
<evidence type="ECO:0000259" key="2">
    <source>
        <dbReference type="PROSITE" id="PS50181"/>
    </source>
</evidence>
<sequence>MAQSSSTSHLPPELLTNIFEEIQRTQILKNLRLVSHQFDALVAPILFRRINLTWDIAQEFQRSADSAGWTTQQLPVIHHTRHFVVDQALSWPFIGSTLLAVRRLEHLTLSKWDLVELLGAVAPATQSPLSTIIAIWPKLRIVIEGVSLCPKNHFLITIAPCPQVVSYQFVYCDPLNFDVIKSLLLRAPNLERLNLTCAGLSVDDSDIRRGERLPALKELILHSYLWHHSAHTATNFWNWTKITHLELVDVCLVNFLWTVPWQDLVQLKVLVLENCCRCGSQGVHRALVPRLNSALCLLLERIHSLVKLGIQSSLRSILYPAMRHGASLTSLCLRDLEDHALRNEDLTLIRVKCRKLTYLALDVRFNSQFPQLSKPSQLIDEALAKFRNLRRLTVYTNLEQQDSYQQYMVQQPPIVQHRPQSPHLRRPPSQQRSVQQSPIGLYETHMPTFSQYMVTEPNSLGPLRHDYLSTDITVQTWLRGLLAAKTGAAFERVIVCVGIGNVDLTGLPSAHLHQVVTYTYTEGQSVDSVVGERHLESI</sequence>
<proteinExistence type="predicted"/>
<dbReference type="InterPro" id="IPR032675">
    <property type="entry name" value="LRR_dom_sf"/>
</dbReference>
<keyword evidence="4" id="KW-1185">Reference proteome</keyword>
<dbReference type="SUPFAM" id="SSF52047">
    <property type="entry name" value="RNI-like"/>
    <property type="match status" value="1"/>
</dbReference>
<feature type="domain" description="F-box" evidence="2">
    <location>
        <begin position="4"/>
        <end position="50"/>
    </location>
</feature>
<feature type="compositionally biased region" description="Low complexity" evidence="1">
    <location>
        <begin position="427"/>
        <end position="436"/>
    </location>
</feature>
<gene>
    <name evidence="3" type="ORF">N7G274_010583</name>
</gene>
<reference evidence="3 4" key="1">
    <citation type="submission" date="2024-09" db="EMBL/GenBank/DDBJ databases">
        <title>Rethinking Asexuality: The Enigmatic Case of Functional Sexual Genes in Lepraria (Stereocaulaceae).</title>
        <authorList>
            <person name="Doellman M."/>
            <person name="Sun Y."/>
            <person name="Barcenas-Pena A."/>
            <person name="Lumbsch H.T."/>
            <person name="Grewe F."/>
        </authorList>
    </citation>
    <scope>NUCLEOTIDE SEQUENCE [LARGE SCALE GENOMIC DNA]</scope>
    <source>
        <strain evidence="3 4">Mercado 3170</strain>
    </source>
</reference>
<evidence type="ECO:0000313" key="4">
    <source>
        <dbReference type="Proteomes" id="UP001590950"/>
    </source>
</evidence>
<feature type="region of interest" description="Disordered" evidence="1">
    <location>
        <begin position="417"/>
        <end position="436"/>
    </location>
</feature>
<dbReference type="EMBL" id="JBEFKJ010000054">
    <property type="protein sequence ID" value="KAL2036711.1"/>
    <property type="molecule type" value="Genomic_DNA"/>
</dbReference>
<organism evidence="3 4">
    <name type="scientific">Stereocaulon virgatum</name>
    <dbReference type="NCBI Taxonomy" id="373712"/>
    <lineage>
        <taxon>Eukaryota</taxon>
        <taxon>Fungi</taxon>
        <taxon>Dikarya</taxon>
        <taxon>Ascomycota</taxon>
        <taxon>Pezizomycotina</taxon>
        <taxon>Lecanoromycetes</taxon>
        <taxon>OSLEUM clade</taxon>
        <taxon>Lecanoromycetidae</taxon>
        <taxon>Lecanorales</taxon>
        <taxon>Lecanorineae</taxon>
        <taxon>Stereocaulaceae</taxon>
        <taxon>Stereocaulon</taxon>
    </lineage>
</organism>
<protein>
    <recommendedName>
        <fullName evidence="2">F-box domain-containing protein</fullName>
    </recommendedName>
</protein>
<name>A0ABR3ZVP6_9LECA</name>
<evidence type="ECO:0000313" key="3">
    <source>
        <dbReference type="EMBL" id="KAL2036711.1"/>
    </source>
</evidence>